<dbReference type="Proteomes" id="UP000031843">
    <property type="component" value="Chromosome main"/>
</dbReference>
<reference evidence="2 3" key="1">
    <citation type="journal article" date="2015" name="Genome Announc.">
        <title>Complete Genome Sequence of Cupriavidus basilensis 4G11, Isolated from the Oak Ridge Field Research Center Site.</title>
        <authorList>
            <person name="Ray J."/>
            <person name="Waters R.J."/>
            <person name="Skerker J.M."/>
            <person name="Kuehl J.V."/>
            <person name="Price M.N."/>
            <person name="Huang J."/>
            <person name="Chakraborty R."/>
            <person name="Arkin A.P."/>
            <person name="Deutschbauer A."/>
        </authorList>
    </citation>
    <scope>NUCLEOTIDE SEQUENCE [LARGE SCALE GENOMIC DNA]</scope>
    <source>
        <strain evidence="2">4G11</strain>
    </source>
</reference>
<evidence type="ECO:0000313" key="2">
    <source>
        <dbReference type="EMBL" id="AJG20558.1"/>
    </source>
</evidence>
<dbReference type="EMBL" id="CP010536">
    <property type="protein sequence ID" value="AJG20558.1"/>
    <property type="molecule type" value="Genomic_DNA"/>
</dbReference>
<evidence type="ECO:0000313" key="3">
    <source>
        <dbReference type="Proteomes" id="UP000031843"/>
    </source>
</evidence>
<sequence>MRQARPKSPGQACSQPGMPQPWPDCGMEATTWATRLGKCLGAGLKYQV</sequence>
<accession>A0A0C4YCC8</accession>
<keyword evidence="3" id="KW-1185">Reference proteome</keyword>
<gene>
    <name evidence="2" type="ORF">RR42_m3190</name>
</gene>
<dbReference type="AlphaFoldDB" id="A0A0C4YCC8"/>
<evidence type="ECO:0000256" key="1">
    <source>
        <dbReference type="SAM" id="MobiDB-lite"/>
    </source>
</evidence>
<feature type="region of interest" description="Disordered" evidence="1">
    <location>
        <begin position="1"/>
        <end position="21"/>
    </location>
</feature>
<dbReference type="STRING" id="68895.RR42_m3190"/>
<name>A0A0C4YCC8_9BURK</name>
<organism evidence="2 3">
    <name type="scientific">Cupriavidus basilensis</name>
    <dbReference type="NCBI Taxonomy" id="68895"/>
    <lineage>
        <taxon>Bacteria</taxon>
        <taxon>Pseudomonadati</taxon>
        <taxon>Pseudomonadota</taxon>
        <taxon>Betaproteobacteria</taxon>
        <taxon>Burkholderiales</taxon>
        <taxon>Burkholderiaceae</taxon>
        <taxon>Cupriavidus</taxon>
    </lineage>
</organism>
<dbReference type="KEGG" id="cbw:RR42_m3190"/>
<protein>
    <submittedName>
        <fullName evidence="2">Uncharacterized protein</fullName>
    </submittedName>
</protein>
<proteinExistence type="predicted"/>